<keyword evidence="1" id="KW-0472">Membrane</keyword>
<name>A0A6N7Q6T3_9BACT</name>
<accession>A0A6N7Q6T3</accession>
<sequence>MTPRWVGVLLFVILVLHAVISKMPFGLLPEMLYACHVATAVLAVGVLLERPALVLFGFSFHLGAGVWGYLFDLCETGTTTWTSVLVHITPLVVGALEVRRSGLPRWAPWASFVFLAAMVVLAYYATPPTLNVNLAHRPFPPVARLTPALWATWVTNLVFGFFLIHTTDFAVRRWLGRPWQTEATKA</sequence>
<feature type="transmembrane region" description="Helical" evidence="1">
    <location>
        <begin position="31"/>
        <end position="48"/>
    </location>
</feature>
<protein>
    <submittedName>
        <fullName evidence="2">Uncharacterized protein</fullName>
    </submittedName>
</protein>
<gene>
    <name evidence="2" type="ORF">GF068_39765</name>
</gene>
<evidence type="ECO:0000313" key="3">
    <source>
        <dbReference type="Proteomes" id="UP000440224"/>
    </source>
</evidence>
<dbReference type="AlphaFoldDB" id="A0A6N7Q6T3"/>
<dbReference type="OrthoDB" id="5508432at2"/>
<dbReference type="EMBL" id="WJIE01000023">
    <property type="protein sequence ID" value="MRG98004.1"/>
    <property type="molecule type" value="Genomic_DNA"/>
</dbReference>
<organism evidence="2 3">
    <name type="scientific">Polyangium spumosum</name>
    <dbReference type="NCBI Taxonomy" id="889282"/>
    <lineage>
        <taxon>Bacteria</taxon>
        <taxon>Pseudomonadati</taxon>
        <taxon>Myxococcota</taxon>
        <taxon>Polyangia</taxon>
        <taxon>Polyangiales</taxon>
        <taxon>Polyangiaceae</taxon>
        <taxon>Polyangium</taxon>
    </lineage>
</organism>
<keyword evidence="1" id="KW-1133">Transmembrane helix</keyword>
<feature type="transmembrane region" description="Helical" evidence="1">
    <location>
        <begin position="145"/>
        <end position="164"/>
    </location>
</feature>
<evidence type="ECO:0000313" key="2">
    <source>
        <dbReference type="EMBL" id="MRG98004.1"/>
    </source>
</evidence>
<reference evidence="2 3" key="1">
    <citation type="submission" date="2019-10" db="EMBL/GenBank/DDBJ databases">
        <title>A soil myxobacterium in the family Polyangiaceae.</title>
        <authorList>
            <person name="Li Y."/>
            <person name="Wang J."/>
        </authorList>
    </citation>
    <scope>NUCLEOTIDE SEQUENCE [LARGE SCALE GENOMIC DNA]</scope>
    <source>
        <strain evidence="2 3">DSM 14734</strain>
    </source>
</reference>
<keyword evidence="1" id="KW-0812">Transmembrane</keyword>
<dbReference type="Proteomes" id="UP000440224">
    <property type="component" value="Unassembled WGS sequence"/>
</dbReference>
<proteinExistence type="predicted"/>
<comment type="caution">
    <text evidence="2">The sequence shown here is derived from an EMBL/GenBank/DDBJ whole genome shotgun (WGS) entry which is preliminary data.</text>
</comment>
<dbReference type="RefSeq" id="WP_153824771.1">
    <property type="nucleotide sequence ID" value="NZ_WJIE01000023.1"/>
</dbReference>
<feature type="transmembrane region" description="Helical" evidence="1">
    <location>
        <begin position="53"/>
        <end position="71"/>
    </location>
</feature>
<feature type="transmembrane region" description="Helical" evidence="1">
    <location>
        <begin position="108"/>
        <end position="125"/>
    </location>
</feature>
<feature type="transmembrane region" description="Helical" evidence="1">
    <location>
        <begin position="77"/>
        <end position="96"/>
    </location>
</feature>
<evidence type="ECO:0000256" key="1">
    <source>
        <dbReference type="SAM" id="Phobius"/>
    </source>
</evidence>
<keyword evidence="3" id="KW-1185">Reference proteome</keyword>